<gene>
    <name evidence="2" type="ORF">JHT90_13980</name>
</gene>
<accession>A0A974RWT4</accession>
<proteinExistence type="predicted"/>
<evidence type="ECO:0000259" key="1">
    <source>
        <dbReference type="Pfam" id="PF13503"/>
    </source>
</evidence>
<keyword evidence="3" id="KW-1185">Reference proteome</keyword>
<dbReference type="InterPro" id="IPR025391">
    <property type="entry name" value="DUF4123"/>
</dbReference>
<dbReference type="RefSeq" id="WP_201092094.1">
    <property type="nucleotide sequence ID" value="NZ_CP067393.1"/>
</dbReference>
<dbReference type="AlphaFoldDB" id="A0A974RWT4"/>
<feature type="domain" description="DUF4123" evidence="1">
    <location>
        <begin position="4"/>
        <end position="121"/>
    </location>
</feature>
<reference evidence="2 3" key="1">
    <citation type="submission" date="2021-01" db="EMBL/GenBank/DDBJ databases">
        <title>Entomomonas sp. F2A isolated from a house cricket (Acheta domesticus).</title>
        <authorList>
            <person name="Spergser J."/>
            <person name="Busse H.-J."/>
        </authorList>
    </citation>
    <scope>NUCLEOTIDE SEQUENCE [LARGE SCALE GENOMIC DNA]</scope>
    <source>
        <strain evidence="2 3">F2A</strain>
    </source>
</reference>
<sequence>MNRYILIDGVMRQSAINDLYSLNEPLQILPLYINTPFQANYDLGAILVATLANSTLINKIQATWYNSTTIIYSKEPLAVIAQHLSQLITIQDEIGITSLFRFADPLITWYWLNSYSHDQLTDILNPIQQWQVIKPIANYYTPQPLIWDKFINPQTEKKDLPINKLANPQLEALDKAYQFRLKEKLHKLIIQAYPTYFQQANDIQINQWLNNCLQQAKQQQIISEQSIAMFAILRCEYGDQFATEQQGDYQKWLADNPHYKPLPLEKNLAAFFAQRPLNIANTTTWSYNHD</sequence>
<dbReference type="Pfam" id="PF13503">
    <property type="entry name" value="DUF4123"/>
    <property type="match status" value="1"/>
</dbReference>
<dbReference type="Proteomes" id="UP000595278">
    <property type="component" value="Chromosome"/>
</dbReference>
<name>A0A974RWT4_9GAMM</name>
<protein>
    <submittedName>
        <fullName evidence="2">DUF4123 domain-containing protein</fullName>
    </submittedName>
</protein>
<dbReference type="EMBL" id="CP067393">
    <property type="protein sequence ID" value="QQP85462.1"/>
    <property type="molecule type" value="Genomic_DNA"/>
</dbReference>
<evidence type="ECO:0000313" key="3">
    <source>
        <dbReference type="Proteomes" id="UP000595278"/>
    </source>
</evidence>
<evidence type="ECO:0000313" key="2">
    <source>
        <dbReference type="EMBL" id="QQP85462.1"/>
    </source>
</evidence>
<organism evidence="2 3">
    <name type="scientific">Entomomonas asaccharolytica</name>
    <dbReference type="NCBI Taxonomy" id="2785331"/>
    <lineage>
        <taxon>Bacteria</taxon>
        <taxon>Pseudomonadati</taxon>
        <taxon>Pseudomonadota</taxon>
        <taxon>Gammaproteobacteria</taxon>
        <taxon>Pseudomonadales</taxon>
        <taxon>Pseudomonadaceae</taxon>
        <taxon>Entomomonas</taxon>
    </lineage>
</organism>
<dbReference type="KEGG" id="eaz:JHT90_13980"/>